<evidence type="ECO:0000313" key="5">
    <source>
        <dbReference type="EMBL" id="AIY19725.2"/>
    </source>
</evidence>
<dbReference type="eggNOG" id="COG1316">
    <property type="taxonomic scope" value="Bacteria"/>
</dbReference>
<evidence type="ECO:0000313" key="6">
    <source>
        <dbReference type="Proteomes" id="UP000030300"/>
    </source>
</evidence>
<dbReference type="PANTHER" id="PTHR33392">
    <property type="entry name" value="POLYISOPRENYL-TEICHOIC ACID--PEPTIDOGLYCAN TEICHOIC ACID TRANSFERASE TAGU"/>
    <property type="match status" value="1"/>
</dbReference>
<dbReference type="HOGENOM" id="CLU_016455_0_0_11"/>
<feature type="compositionally biased region" description="Low complexity" evidence="2">
    <location>
        <begin position="390"/>
        <end position="409"/>
    </location>
</feature>
<evidence type="ECO:0000256" key="1">
    <source>
        <dbReference type="ARBA" id="ARBA00006068"/>
    </source>
</evidence>
<feature type="region of interest" description="Disordered" evidence="2">
    <location>
        <begin position="362"/>
        <end position="435"/>
    </location>
</feature>
<dbReference type="STRING" id="2045.KR76_05020"/>
<keyword evidence="3" id="KW-0472">Membrane</keyword>
<protein>
    <submittedName>
        <fullName evidence="5">Cell envelope-associated transcriptional attenuator LytR-CpsA-Psr, subfamily A1</fullName>
    </submittedName>
</protein>
<feature type="region of interest" description="Disordered" evidence="2">
    <location>
        <begin position="1"/>
        <end position="31"/>
    </location>
</feature>
<gene>
    <name evidence="5" type="ORF">KR76_05020</name>
</gene>
<comment type="similarity">
    <text evidence="1">Belongs to the LytR/CpsA/Psr (LCP) family.</text>
</comment>
<dbReference type="Pfam" id="PF03816">
    <property type="entry name" value="LytR_cpsA_psr"/>
    <property type="match status" value="1"/>
</dbReference>
<evidence type="ECO:0000256" key="2">
    <source>
        <dbReference type="SAM" id="MobiDB-lite"/>
    </source>
</evidence>
<feature type="transmembrane region" description="Helical" evidence="3">
    <location>
        <begin position="35"/>
        <end position="58"/>
    </location>
</feature>
<proteinExistence type="inferred from homology"/>
<evidence type="ECO:0000256" key="3">
    <source>
        <dbReference type="SAM" id="Phobius"/>
    </source>
</evidence>
<dbReference type="Proteomes" id="UP000030300">
    <property type="component" value="Chromosome"/>
</dbReference>
<dbReference type="InterPro" id="IPR004474">
    <property type="entry name" value="LytR_CpsA_psr"/>
</dbReference>
<keyword evidence="3" id="KW-0812">Transmembrane</keyword>
<dbReference type="Gene3D" id="3.40.630.190">
    <property type="entry name" value="LCP protein"/>
    <property type="match status" value="1"/>
</dbReference>
<dbReference type="AlphaFoldDB" id="A0A0A1DWA8"/>
<dbReference type="EMBL" id="CP009896">
    <property type="protein sequence ID" value="AIY19725.2"/>
    <property type="molecule type" value="Genomic_DNA"/>
</dbReference>
<name>A0A0A1DWA8_NOCSI</name>
<keyword evidence="6" id="KW-1185">Reference proteome</keyword>
<accession>A0A0A1DWA8</accession>
<dbReference type="KEGG" id="psim:KR76_05020"/>
<keyword evidence="3" id="KW-1133">Transmembrane helix</keyword>
<feature type="compositionally biased region" description="Polar residues" evidence="2">
    <location>
        <begin position="410"/>
        <end position="428"/>
    </location>
</feature>
<feature type="compositionally biased region" description="Basic residues" evidence="2">
    <location>
        <begin position="16"/>
        <end position="28"/>
    </location>
</feature>
<dbReference type="NCBIfam" id="TIGR00350">
    <property type="entry name" value="lytR_cpsA_psr"/>
    <property type="match status" value="1"/>
</dbReference>
<dbReference type="PANTHER" id="PTHR33392:SF6">
    <property type="entry name" value="POLYISOPRENYL-TEICHOIC ACID--PEPTIDOGLYCAN TEICHOIC ACID TRANSFERASE TAGU"/>
    <property type="match status" value="1"/>
</dbReference>
<evidence type="ECO:0000259" key="4">
    <source>
        <dbReference type="Pfam" id="PF03816"/>
    </source>
</evidence>
<organism evidence="5 6">
    <name type="scientific">Nocardioides simplex</name>
    <name type="common">Arthrobacter simplex</name>
    <dbReference type="NCBI Taxonomy" id="2045"/>
    <lineage>
        <taxon>Bacteria</taxon>
        <taxon>Bacillati</taxon>
        <taxon>Actinomycetota</taxon>
        <taxon>Actinomycetes</taxon>
        <taxon>Propionibacteriales</taxon>
        <taxon>Nocardioidaceae</taxon>
        <taxon>Pimelobacter</taxon>
    </lineage>
</organism>
<feature type="domain" description="Cell envelope-related transcriptional attenuator" evidence="4">
    <location>
        <begin position="116"/>
        <end position="272"/>
    </location>
</feature>
<dbReference type="InterPro" id="IPR050922">
    <property type="entry name" value="LytR/CpsA/Psr_CW_biosynth"/>
</dbReference>
<reference evidence="5 6" key="1">
    <citation type="journal article" date="2015" name="Genome Announc.">
        <title>Complete Genome Sequence of Steroid-Transforming Nocardioides simplex VKM Ac-2033D.</title>
        <authorList>
            <person name="Shtratnikova V.Y."/>
            <person name="Schelkunov M.I."/>
            <person name="Pekov Y.A."/>
            <person name="Fokina V.V."/>
            <person name="Logacheva M.D."/>
            <person name="Sokolov S.L."/>
            <person name="Bragin E.Y."/>
            <person name="Ashapkin V.V."/>
            <person name="Donova M.V."/>
        </authorList>
    </citation>
    <scope>NUCLEOTIDE SEQUENCE [LARGE SCALE GENOMIC DNA]</scope>
    <source>
        <strain evidence="5 6">VKM Ac-2033D</strain>
    </source>
</reference>
<sequence>MPTSRASRASRDVRRPRGRRSGGGRRKAPQPGKTVFKVIAASLLSLAMATGVGVVLVYNNWNGNLKREDVSKLLSNRPTKEKVAGPSEPLNILVMGSDTRAGEGNGIDGEAGGGLSDTTILFHVSANREFAYGISIPRDTAVMRPECRRKGGAVVPAASGYEKWNAAYALGGPSCTIQQFEQLSKIRVDKYVVLDFNHFKDMVNALGGVEVCIPEDIDDNEHNIHLKAGTREIKGAEALTYVRVRYRVGDGTDTQRTRRQQAFIGSMINKALSADMLARPDHLIGFLNAATASLQTDFKTVAQMADLAVTARGIGADNIKFVTTPWAYSDKVSGGIEWTPEVLKLWQLVRKDKPLTPEFLKDALSAGDKPDGTASATGTASGTPGGTGTGTATDGPSGTPSGTPGGTASNGQPGQNPTQDGGLSTSGREQAGLCT</sequence>
<feature type="compositionally biased region" description="Low complexity" evidence="2">
    <location>
        <begin position="372"/>
        <end position="382"/>
    </location>
</feature>